<dbReference type="EMBL" id="CM042010">
    <property type="protein sequence ID" value="KAI3781225.1"/>
    <property type="molecule type" value="Genomic_DNA"/>
</dbReference>
<name>A0ACB9GDS3_CICIN</name>
<evidence type="ECO:0000313" key="2">
    <source>
        <dbReference type="Proteomes" id="UP001055811"/>
    </source>
</evidence>
<organism evidence="1 2">
    <name type="scientific">Cichorium intybus</name>
    <name type="common">Chicory</name>
    <dbReference type="NCBI Taxonomy" id="13427"/>
    <lineage>
        <taxon>Eukaryota</taxon>
        <taxon>Viridiplantae</taxon>
        <taxon>Streptophyta</taxon>
        <taxon>Embryophyta</taxon>
        <taxon>Tracheophyta</taxon>
        <taxon>Spermatophyta</taxon>
        <taxon>Magnoliopsida</taxon>
        <taxon>eudicotyledons</taxon>
        <taxon>Gunneridae</taxon>
        <taxon>Pentapetalae</taxon>
        <taxon>asterids</taxon>
        <taxon>campanulids</taxon>
        <taxon>Asterales</taxon>
        <taxon>Asteraceae</taxon>
        <taxon>Cichorioideae</taxon>
        <taxon>Cichorieae</taxon>
        <taxon>Cichoriinae</taxon>
        <taxon>Cichorium</taxon>
    </lineage>
</organism>
<evidence type="ECO:0000313" key="1">
    <source>
        <dbReference type="EMBL" id="KAI3781225.1"/>
    </source>
</evidence>
<proteinExistence type="predicted"/>
<protein>
    <submittedName>
        <fullName evidence="1">Uncharacterized protein</fullName>
    </submittedName>
</protein>
<keyword evidence="2" id="KW-1185">Reference proteome</keyword>
<accession>A0ACB9GDS3</accession>
<comment type="caution">
    <text evidence="1">The sequence shown here is derived from an EMBL/GenBank/DDBJ whole genome shotgun (WGS) entry which is preliminary data.</text>
</comment>
<gene>
    <name evidence="1" type="ORF">L2E82_11234</name>
</gene>
<dbReference type="Proteomes" id="UP001055811">
    <property type="component" value="Linkage Group LG02"/>
</dbReference>
<reference evidence="2" key="1">
    <citation type="journal article" date="2022" name="Mol. Ecol. Resour.">
        <title>The genomes of chicory, endive, great burdock and yacon provide insights into Asteraceae palaeo-polyploidization history and plant inulin production.</title>
        <authorList>
            <person name="Fan W."/>
            <person name="Wang S."/>
            <person name="Wang H."/>
            <person name="Wang A."/>
            <person name="Jiang F."/>
            <person name="Liu H."/>
            <person name="Zhao H."/>
            <person name="Xu D."/>
            <person name="Zhang Y."/>
        </authorList>
    </citation>
    <scope>NUCLEOTIDE SEQUENCE [LARGE SCALE GENOMIC DNA]</scope>
    <source>
        <strain evidence="2">cv. Punajuju</strain>
    </source>
</reference>
<reference evidence="1 2" key="2">
    <citation type="journal article" date="2022" name="Mol. Ecol. Resour.">
        <title>The genomes of chicory, endive, great burdock and yacon provide insights into Asteraceae paleo-polyploidization history and plant inulin production.</title>
        <authorList>
            <person name="Fan W."/>
            <person name="Wang S."/>
            <person name="Wang H."/>
            <person name="Wang A."/>
            <person name="Jiang F."/>
            <person name="Liu H."/>
            <person name="Zhao H."/>
            <person name="Xu D."/>
            <person name="Zhang Y."/>
        </authorList>
    </citation>
    <scope>NUCLEOTIDE SEQUENCE [LARGE SCALE GENOMIC DNA]</scope>
    <source>
        <strain evidence="2">cv. Punajuju</strain>
        <tissue evidence="1">Leaves</tissue>
    </source>
</reference>
<sequence length="125" mass="13675">MGGMDDDRGQKIIPSCKTAALLLSPFFSPEAKLVMNNFHQKNNNGGGAATAPPAFELPACVTKACTIMEAVADLNSSNFGGFREPNSGDPITREHFKEKYVIIPRRESGVVLELRTQLLMAKWLH</sequence>